<dbReference type="Pfam" id="PF01255">
    <property type="entry name" value="Prenyltransf"/>
    <property type="match status" value="1"/>
</dbReference>
<gene>
    <name evidence="4" type="ORF">NCTC13652_00125</name>
</gene>
<dbReference type="AlphaFoldDB" id="A0A3Q9UNZ0"/>
<dbReference type="HAMAP" id="MF_01139">
    <property type="entry name" value="ISPT"/>
    <property type="match status" value="1"/>
</dbReference>
<dbReference type="SUPFAM" id="SSF64005">
    <property type="entry name" value="Undecaprenyl diphosphate synthase"/>
    <property type="match status" value="1"/>
</dbReference>
<dbReference type="STRING" id="1122997.GCA_000425285_02519"/>
<dbReference type="InterPro" id="IPR001441">
    <property type="entry name" value="UPP_synth-like"/>
</dbReference>
<organism evidence="4 5">
    <name type="scientific">Acidipropionibacterium jensenii</name>
    <dbReference type="NCBI Taxonomy" id="1749"/>
    <lineage>
        <taxon>Bacteria</taxon>
        <taxon>Bacillati</taxon>
        <taxon>Actinomycetota</taxon>
        <taxon>Actinomycetes</taxon>
        <taxon>Propionibacteriales</taxon>
        <taxon>Propionibacteriaceae</taxon>
        <taxon>Acidipropionibacterium</taxon>
    </lineage>
</organism>
<keyword evidence="5" id="KW-1185">Reference proteome</keyword>
<comment type="caution">
    <text evidence="3">Lacks conserved residue(s) required for the propagation of feature annotation.</text>
</comment>
<dbReference type="OrthoDB" id="4191603at2"/>
<dbReference type="InterPro" id="IPR036424">
    <property type="entry name" value="UPP_synth-like_sf"/>
</dbReference>
<dbReference type="Proteomes" id="UP000277858">
    <property type="component" value="Chromosome"/>
</dbReference>
<protein>
    <recommendedName>
        <fullName evidence="3">Isoprenyl transferase</fullName>
        <ecNumber evidence="3">2.5.1.-</ecNumber>
    </recommendedName>
</protein>
<dbReference type="GO" id="GO:0005886">
    <property type="term" value="C:plasma membrane"/>
    <property type="evidence" value="ECO:0007669"/>
    <property type="project" value="TreeGrafter"/>
</dbReference>
<dbReference type="Gene3D" id="3.40.1180.10">
    <property type="entry name" value="Decaprenyl diphosphate synthase-like"/>
    <property type="match status" value="1"/>
</dbReference>
<keyword evidence="3" id="KW-0460">Magnesium</keyword>
<dbReference type="GO" id="GO:0016094">
    <property type="term" value="P:polyprenol biosynthetic process"/>
    <property type="evidence" value="ECO:0007669"/>
    <property type="project" value="TreeGrafter"/>
</dbReference>
<dbReference type="NCBIfam" id="TIGR00055">
    <property type="entry name" value="uppS"/>
    <property type="match status" value="1"/>
</dbReference>
<proteinExistence type="inferred from homology"/>
<dbReference type="PANTHER" id="PTHR10291:SF43">
    <property type="entry name" value="DEHYDRODOLICHYL DIPHOSPHATE SYNTHASE COMPLEX SUBUNIT DHDDS"/>
    <property type="match status" value="1"/>
</dbReference>
<feature type="binding site" evidence="3">
    <location>
        <begin position="228"/>
        <end position="230"/>
    </location>
    <ligand>
        <name>substrate</name>
    </ligand>
</feature>
<comment type="function">
    <text evidence="3">Catalyzes the condensation of isopentenyl diphosphate (IPP) with allylic pyrophosphates generating different type of terpenoids.</text>
</comment>
<keyword evidence="1 3" id="KW-0808">Transferase</keyword>
<dbReference type="PANTHER" id="PTHR10291">
    <property type="entry name" value="DEHYDRODOLICHYL DIPHOSPHATE SYNTHASE FAMILY MEMBER"/>
    <property type="match status" value="1"/>
</dbReference>
<feature type="binding site" evidence="3">
    <location>
        <begin position="97"/>
        <end position="99"/>
    </location>
    <ligand>
        <name>substrate</name>
    </ligand>
</feature>
<sequence>MSRSDHRSRRVGELADRLHPSGLLYSTYEARLLDQLDRSRLPEHVAVLADGNRRWARLNAPGQPLVTGYRAGARKLKHFCAWCDEVGIPIVTLWVLSTDNLQRAETGELSSLLKVIEDLVVALSGNPSWRVQVVGDLNLLPDEMTRVLTDACQRTVEHHTMHINVAIAYGGRHELRDAVRELLAEEAGKGTSLTELSQTLEIDQIAEHLYTRGQPDPDLIIRTSGEQRLSGFLMWQSAHSEFYFCEALWPDFRKVDFLRALRSFSQRERRYGR</sequence>
<feature type="binding site" evidence="3">
    <location>
        <position position="50"/>
    </location>
    <ligand>
        <name>Mg(2+)</name>
        <dbReference type="ChEBI" id="CHEBI:18420"/>
    </ligand>
</feature>
<evidence type="ECO:0000313" key="5">
    <source>
        <dbReference type="Proteomes" id="UP000277858"/>
    </source>
</evidence>
<feature type="binding site" evidence="3">
    <location>
        <begin position="51"/>
        <end position="54"/>
    </location>
    <ligand>
        <name>substrate</name>
    </ligand>
</feature>
<keyword evidence="3" id="KW-0479">Metal-binding</keyword>
<dbReference type="InterPro" id="IPR018520">
    <property type="entry name" value="UPP_synth-like_CS"/>
</dbReference>
<name>A0A3Q9UNZ0_9ACTN</name>
<dbReference type="EMBL" id="LR134473">
    <property type="protein sequence ID" value="VEI01960.1"/>
    <property type="molecule type" value="Genomic_DNA"/>
</dbReference>
<comment type="cofactor">
    <cofactor evidence="3">
        <name>Mg(2+)</name>
        <dbReference type="ChEBI" id="CHEBI:18420"/>
    </cofactor>
    <text evidence="3">Binds 2 magnesium ions per subunit.</text>
</comment>
<dbReference type="EC" id="2.5.1.-" evidence="3"/>
<reference evidence="4 5" key="1">
    <citation type="submission" date="2018-12" db="EMBL/GenBank/DDBJ databases">
        <authorList>
            <consortium name="Pathogen Informatics"/>
        </authorList>
    </citation>
    <scope>NUCLEOTIDE SEQUENCE [LARGE SCALE GENOMIC DNA]</scope>
    <source>
        <strain evidence="4 5">NCTC13652</strain>
    </source>
</reference>
<dbReference type="GO" id="GO:0000287">
    <property type="term" value="F:magnesium ion binding"/>
    <property type="evidence" value="ECO:0007669"/>
    <property type="project" value="UniProtKB-UniRule"/>
</dbReference>
<evidence type="ECO:0000256" key="3">
    <source>
        <dbReference type="HAMAP-Rule" id="MF_01139"/>
    </source>
</evidence>
<dbReference type="PROSITE" id="PS01066">
    <property type="entry name" value="UPP_SYNTHASE"/>
    <property type="match status" value="1"/>
</dbReference>
<feature type="binding site" evidence="3">
    <location>
        <position position="222"/>
    </location>
    <ligand>
        <name>substrate</name>
    </ligand>
</feature>
<feature type="active site" evidence="3">
    <location>
        <position position="50"/>
    </location>
</feature>
<comment type="subunit">
    <text evidence="3">Homodimer.</text>
</comment>
<dbReference type="RefSeq" id="WP_028703793.1">
    <property type="nucleotide sequence ID" value="NZ_CP025571.1"/>
</dbReference>
<evidence type="ECO:0000256" key="2">
    <source>
        <dbReference type="ARBA" id="ARBA00038453"/>
    </source>
</evidence>
<evidence type="ECO:0000256" key="1">
    <source>
        <dbReference type="ARBA" id="ARBA00022679"/>
    </source>
</evidence>
<comment type="similarity">
    <text evidence="2">Belongs to the UPP synthase family. Z-FPP synthase subfamily.</text>
</comment>
<feature type="active site" description="Proton acceptor" evidence="3">
    <location>
        <position position="100"/>
    </location>
</feature>
<accession>A0A3Q9UNZ0</accession>
<dbReference type="GO" id="GO:0033850">
    <property type="term" value="F:Z-farnesyl diphosphate synthase activity"/>
    <property type="evidence" value="ECO:0007669"/>
    <property type="project" value="TreeGrafter"/>
</dbReference>
<dbReference type="GO" id="GO:0045547">
    <property type="term" value="F:ditrans,polycis-polyprenyl diphosphate synthase [(2E,6E)-farnesyl diphosphate specific] activity"/>
    <property type="evidence" value="ECO:0007669"/>
    <property type="project" value="TreeGrafter"/>
</dbReference>
<feature type="binding site" evidence="3">
    <location>
        <position position="55"/>
    </location>
    <ligand>
        <name>substrate</name>
    </ligand>
</feature>
<dbReference type="CDD" id="cd00475">
    <property type="entry name" value="Cis_IPPS"/>
    <property type="match status" value="1"/>
</dbReference>
<feature type="binding site" evidence="3">
    <location>
        <position position="241"/>
    </location>
    <ligand>
        <name>Mg(2+)</name>
        <dbReference type="ChEBI" id="CHEBI:18420"/>
    </ligand>
</feature>
<evidence type="ECO:0000313" key="4">
    <source>
        <dbReference type="EMBL" id="VEI01960.1"/>
    </source>
</evidence>